<dbReference type="PANTHER" id="PTHR30600">
    <property type="entry name" value="CYTOCHROME C PEROXIDASE-RELATED"/>
    <property type="match status" value="1"/>
</dbReference>
<dbReference type="Pfam" id="PF03150">
    <property type="entry name" value="CCP_MauG"/>
    <property type="match status" value="1"/>
</dbReference>
<dbReference type="Proteomes" id="UP000315750">
    <property type="component" value="Chromosome"/>
</dbReference>
<dbReference type="InterPro" id="IPR009056">
    <property type="entry name" value="Cyt_c-like_dom"/>
</dbReference>
<evidence type="ECO:0000256" key="4">
    <source>
        <dbReference type="ARBA" id="ARBA00022617"/>
    </source>
</evidence>
<comment type="pathway">
    <text evidence="2">One-carbon metabolism; methylamine degradation.</text>
</comment>
<evidence type="ECO:0000256" key="15">
    <source>
        <dbReference type="SAM" id="MobiDB-lite"/>
    </source>
</evidence>
<evidence type="ECO:0000313" key="18">
    <source>
        <dbReference type="EMBL" id="QDU56010.1"/>
    </source>
</evidence>
<dbReference type="GO" id="GO:0009055">
    <property type="term" value="F:electron transfer activity"/>
    <property type="evidence" value="ECO:0007669"/>
    <property type="project" value="InterPro"/>
</dbReference>
<feature type="binding site" description="axial binding residue" evidence="14">
    <location>
        <position position="267"/>
    </location>
    <ligand>
        <name>heme c</name>
        <dbReference type="ChEBI" id="CHEBI:61717"/>
        <label>2</label>
    </ligand>
    <ligandPart>
        <name>Fe</name>
        <dbReference type="ChEBI" id="CHEBI:18248"/>
    </ligandPart>
</feature>
<dbReference type="AlphaFoldDB" id="A0A518AMQ8"/>
<evidence type="ECO:0000256" key="9">
    <source>
        <dbReference type="ARBA" id="ARBA00023002"/>
    </source>
</evidence>
<sequence precursor="true">MLISMHPVGRCLAMAATCFAVVLVAGCSKPVQTPPAPEPADETALVTPADETALVTPAGEVTTTPVVAEAKSELPEGWAPLPSSAPTPDDNPSTAAKVELGKQLYFDPRLSVNGTVSCNSCHNVMEGGDDCRCVGMGILGRTGERNSPTVWNAAFMPSQFWDGRAETLEDQAGGPMVAAPEMGMASHDMVVERIQAIPGYVESFKEVFGEDAMNIKNATKAIAAFERTLITPDSAYDRYAKGELKAMNEQQVRGMLLFDEVGCASCHDAPLFGGEFYEFPSSAEEELVAKHHLDKDYGRELATGDESDRYLFKTPTLRNVTMTAPYLHNGSAATLEEAVKLMGTLQLGEDLSDEQVADLVAFLSALDGEFPEISMPRLPSTPGSSIVPMDTEDVSVSSDES</sequence>
<keyword evidence="3" id="KW-0813">Transport</keyword>
<feature type="binding site" description="covalent" evidence="13">
    <location>
        <position position="263"/>
    </location>
    <ligand>
        <name>heme c</name>
        <dbReference type="ChEBI" id="CHEBI:61717"/>
        <label>2</label>
    </ligand>
</feature>
<evidence type="ECO:0000256" key="14">
    <source>
        <dbReference type="PIRSR" id="PIRSR000294-2"/>
    </source>
</evidence>
<dbReference type="FunFam" id="1.10.760.10:FF:000019">
    <property type="entry name" value="Di-heme cytochrome C peroxidase"/>
    <property type="match status" value="1"/>
</dbReference>
<evidence type="ECO:0000256" key="1">
    <source>
        <dbReference type="ARBA" id="ARBA00004418"/>
    </source>
</evidence>
<dbReference type="Gene3D" id="1.10.760.10">
    <property type="entry name" value="Cytochrome c-like domain"/>
    <property type="match status" value="2"/>
</dbReference>
<keyword evidence="5 14" id="KW-0479">Metal-binding</keyword>
<comment type="PTM">
    <text evidence="13">Binds 2 heme groups per subunit.</text>
</comment>
<feature type="region of interest" description="Disordered" evidence="15">
    <location>
        <begin position="373"/>
        <end position="401"/>
    </location>
</feature>
<protein>
    <recommendedName>
        <fullName evidence="12">Methylamine utilization protein MauG</fullName>
    </recommendedName>
</protein>
<reference evidence="18 19" key="1">
    <citation type="submission" date="2019-02" db="EMBL/GenBank/DDBJ databases">
        <title>Deep-cultivation of Planctomycetes and their phenomic and genomic characterization uncovers novel biology.</title>
        <authorList>
            <person name="Wiegand S."/>
            <person name="Jogler M."/>
            <person name="Boedeker C."/>
            <person name="Pinto D."/>
            <person name="Vollmers J."/>
            <person name="Rivas-Marin E."/>
            <person name="Kohn T."/>
            <person name="Peeters S.H."/>
            <person name="Heuer A."/>
            <person name="Rast P."/>
            <person name="Oberbeckmann S."/>
            <person name="Bunk B."/>
            <person name="Jeske O."/>
            <person name="Meyerdierks A."/>
            <person name="Storesund J.E."/>
            <person name="Kallscheuer N."/>
            <person name="Luecker S."/>
            <person name="Lage O.M."/>
            <person name="Pohl T."/>
            <person name="Merkel B.J."/>
            <person name="Hornburger P."/>
            <person name="Mueller R.-W."/>
            <person name="Bruemmer F."/>
            <person name="Labrenz M."/>
            <person name="Spormann A.M."/>
            <person name="Op den Camp H."/>
            <person name="Overmann J."/>
            <person name="Amann R."/>
            <person name="Jetten M.S.M."/>
            <person name="Mascher T."/>
            <person name="Medema M.H."/>
            <person name="Devos D.P."/>
            <person name="Kaster A.-K."/>
            <person name="Ovreas L."/>
            <person name="Rohde M."/>
            <person name="Galperin M.Y."/>
            <person name="Jogler C."/>
        </authorList>
    </citation>
    <scope>NUCLEOTIDE SEQUENCE [LARGE SCALE GENOMIC DNA]</scope>
    <source>
        <strain evidence="18 19">Pan181</strain>
    </source>
</reference>
<evidence type="ECO:0000256" key="12">
    <source>
        <dbReference type="ARBA" id="ARBA00073576"/>
    </source>
</evidence>
<dbReference type="GO" id="GO:0046872">
    <property type="term" value="F:metal ion binding"/>
    <property type="evidence" value="ECO:0007669"/>
    <property type="project" value="UniProtKB-KW"/>
</dbReference>
<feature type="binding site" description="axial binding residue" evidence="14">
    <location>
        <position position="342"/>
    </location>
    <ligand>
        <name>heme c</name>
        <dbReference type="ChEBI" id="CHEBI:61717"/>
        <label>2</label>
    </ligand>
    <ligandPart>
        <name>Fe</name>
        <dbReference type="ChEBI" id="CHEBI:18248"/>
    </ligandPart>
</feature>
<evidence type="ECO:0000256" key="3">
    <source>
        <dbReference type="ARBA" id="ARBA00022448"/>
    </source>
</evidence>
<feature type="binding site" description="covalent" evidence="13">
    <location>
        <position position="118"/>
    </location>
    <ligand>
        <name>heme c</name>
        <dbReference type="ChEBI" id="CHEBI:61717"/>
        <label>1</label>
    </ligand>
</feature>
<organism evidence="18 19">
    <name type="scientific">Aeoliella mucimassa</name>
    <dbReference type="NCBI Taxonomy" id="2527972"/>
    <lineage>
        <taxon>Bacteria</taxon>
        <taxon>Pseudomonadati</taxon>
        <taxon>Planctomycetota</taxon>
        <taxon>Planctomycetia</taxon>
        <taxon>Pirellulales</taxon>
        <taxon>Lacipirellulaceae</taxon>
        <taxon>Aeoliella</taxon>
    </lineage>
</organism>
<evidence type="ECO:0000256" key="8">
    <source>
        <dbReference type="ARBA" id="ARBA00022982"/>
    </source>
</evidence>
<dbReference type="InterPro" id="IPR036909">
    <property type="entry name" value="Cyt_c-like_dom_sf"/>
</dbReference>
<dbReference type="GO" id="GO:0042597">
    <property type="term" value="C:periplasmic space"/>
    <property type="evidence" value="ECO:0007669"/>
    <property type="project" value="UniProtKB-SubCell"/>
</dbReference>
<feature type="compositionally biased region" description="Polar residues" evidence="15">
    <location>
        <begin position="84"/>
        <end position="94"/>
    </location>
</feature>
<evidence type="ECO:0000256" key="6">
    <source>
        <dbReference type="ARBA" id="ARBA00022729"/>
    </source>
</evidence>
<evidence type="ECO:0000313" key="19">
    <source>
        <dbReference type="Proteomes" id="UP000315750"/>
    </source>
</evidence>
<feature type="region of interest" description="Disordered" evidence="15">
    <location>
        <begin position="76"/>
        <end position="95"/>
    </location>
</feature>
<dbReference type="PIRSF" id="PIRSF000294">
    <property type="entry name" value="Cytochrome-c_peroxidase"/>
    <property type="match status" value="1"/>
</dbReference>
<name>A0A518AMQ8_9BACT</name>
<evidence type="ECO:0000256" key="10">
    <source>
        <dbReference type="ARBA" id="ARBA00023004"/>
    </source>
</evidence>
<feature type="binding site" description="covalent" evidence="13">
    <location>
        <position position="266"/>
    </location>
    <ligand>
        <name>heme c</name>
        <dbReference type="ChEBI" id="CHEBI:61717"/>
        <label>2</label>
    </ligand>
</feature>
<evidence type="ECO:0000256" key="11">
    <source>
        <dbReference type="ARBA" id="ARBA00058991"/>
    </source>
</evidence>
<comment type="subcellular location">
    <subcellularLocation>
        <location evidence="1">Periplasm</location>
    </subcellularLocation>
</comment>
<dbReference type="GO" id="GO:0004130">
    <property type="term" value="F:cytochrome-c peroxidase activity"/>
    <property type="evidence" value="ECO:0007669"/>
    <property type="project" value="TreeGrafter"/>
</dbReference>
<dbReference type="PANTHER" id="PTHR30600:SF7">
    <property type="entry name" value="CYTOCHROME C PEROXIDASE-RELATED"/>
    <property type="match status" value="1"/>
</dbReference>
<accession>A0A518AMQ8</accession>
<dbReference type="GO" id="GO:0020037">
    <property type="term" value="F:heme binding"/>
    <property type="evidence" value="ECO:0007669"/>
    <property type="project" value="InterPro"/>
</dbReference>
<evidence type="ECO:0000256" key="2">
    <source>
        <dbReference type="ARBA" id="ARBA00004856"/>
    </source>
</evidence>
<evidence type="ECO:0000259" key="17">
    <source>
        <dbReference type="PROSITE" id="PS51007"/>
    </source>
</evidence>
<feature type="binding site" description="axial binding residue" evidence="14">
    <location>
        <position position="122"/>
    </location>
    <ligand>
        <name>heme c</name>
        <dbReference type="ChEBI" id="CHEBI:61717"/>
        <label>1</label>
    </ligand>
    <ligandPart>
        <name>Fe</name>
        <dbReference type="ChEBI" id="CHEBI:18248"/>
    </ligandPart>
</feature>
<keyword evidence="9 18" id="KW-0560">Oxidoreductase</keyword>
<feature type="domain" description="Cytochrome c" evidence="17">
    <location>
        <begin position="96"/>
        <end position="205"/>
    </location>
</feature>
<evidence type="ECO:0000256" key="13">
    <source>
        <dbReference type="PIRSR" id="PIRSR000294-1"/>
    </source>
</evidence>
<keyword evidence="19" id="KW-1185">Reference proteome</keyword>
<dbReference type="InterPro" id="IPR051395">
    <property type="entry name" value="Cytochrome_c_Peroxidase/MauG"/>
</dbReference>
<feature type="binding site" description="covalent" evidence="13">
    <location>
        <position position="121"/>
    </location>
    <ligand>
        <name>heme c</name>
        <dbReference type="ChEBI" id="CHEBI:61717"/>
        <label>1</label>
    </ligand>
</feature>
<feature type="domain" description="Cytochrome c" evidence="17">
    <location>
        <begin position="249"/>
        <end position="367"/>
    </location>
</feature>
<evidence type="ECO:0000256" key="5">
    <source>
        <dbReference type="ARBA" id="ARBA00022723"/>
    </source>
</evidence>
<comment type="cofactor">
    <cofactor evidence="13">
        <name>heme</name>
        <dbReference type="ChEBI" id="CHEBI:30413"/>
    </cofactor>
    <text evidence="13">Binds 2 heme groups.</text>
</comment>
<feature type="chain" id="PRO_5021839302" description="Methylamine utilization protein MauG" evidence="16">
    <location>
        <begin position="21"/>
        <end position="401"/>
    </location>
</feature>
<dbReference type="InterPro" id="IPR026259">
    <property type="entry name" value="MauG/Cytc_peroxidase"/>
</dbReference>
<keyword evidence="10 14" id="KW-0408">Iron</keyword>
<proteinExistence type="predicted"/>
<keyword evidence="7" id="KW-0574">Periplasm</keyword>
<dbReference type="SUPFAM" id="SSF46626">
    <property type="entry name" value="Cytochrome c"/>
    <property type="match status" value="2"/>
</dbReference>
<feature type="signal peptide" evidence="16">
    <location>
        <begin position="1"/>
        <end position="20"/>
    </location>
</feature>
<evidence type="ECO:0000256" key="16">
    <source>
        <dbReference type="SAM" id="SignalP"/>
    </source>
</evidence>
<keyword evidence="6 16" id="KW-0732">Signal</keyword>
<dbReference type="EMBL" id="CP036278">
    <property type="protein sequence ID" value="QDU56010.1"/>
    <property type="molecule type" value="Genomic_DNA"/>
</dbReference>
<dbReference type="PROSITE" id="PS51007">
    <property type="entry name" value="CYTC"/>
    <property type="match status" value="2"/>
</dbReference>
<comment type="function">
    <text evidence="11">Involved in methylamine metabolism. Essential for the maturation of the beta subunit of MADH, presumably via a step in the biosynthesis of tryptophan tryptophylquinone (TTQ), the cofactor of MADH.</text>
</comment>
<keyword evidence="18" id="KW-0575">Peroxidase</keyword>
<evidence type="ECO:0000256" key="7">
    <source>
        <dbReference type="ARBA" id="ARBA00022764"/>
    </source>
</evidence>
<dbReference type="InterPro" id="IPR004852">
    <property type="entry name" value="Di-haem_cyt_c_peroxidsae"/>
</dbReference>
<gene>
    <name evidence="18" type="primary">ccp_1</name>
    <name evidence="18" type="ORF">Pan181_22120</name>
</gene>
<dbReference type="RefSeq" id="WP_197529146.1">
    <property type="nucleotide sequence ID" value="NZ_CP036278.1"/>
</dbReference>
<keyword evidence="8" id="KW-0249">Electron transport</keyword>
<dbReference type="KEGG" id="amuc:Pan181_22120"/>
<keyword evidence="4 13" id="KW-0349">Heme</keyword>